<name>A0AAJ0D7B0_9PEZI</name>
<dbReference type="EMBL" id="JAWDJX010000053">
    <property type="protein sequence ID" value="KAK3048047.1"/>
    <property type="molecule type" value="Genomic_DNA"/>
</dbReference>
<keyword evidence="1" id="KW-0812">Transmembrane</keyword>
<gene>
    <name evidence="2" type="ORF">LTR09_010562</name>
</gene>
<accession>A0AAJ0D7B0</accession>
<dbReference type="PANTHER" id="PTHR35340">
    <property type="entry name" value="PQQ ENZYME REPEAT PROTEIN-RELATED"/>
    <property type="match status" value="1"/>
</dbReference>
<evidence type="ECO:0000313" key="2">
    <source>
        <dbReference type="EMBL" id="KAK3048047.1"/>
    </source>
</evidence>
<dbReference type="Pfam" id="PF14269">
    <property type="entry name" value="Arylsulfotran_2"/>
    <property type="match status" value="1"/>
</dbReference>
<feature type="transmembrane region" description="Helical" evidence="1">
    <location>
        <begin position="20"/>
        <end position="41"/>
    </location>
</feature>
<feature type="transmembrane region" description="Helical" evidence="1">
    <location>
        <begin position="540"/>
        <end position="564"/>
    </location>
</feature>
<proteinExistence type="predicted"/>
<dbReference type="AlphaFoldDB" id="A0AAJ0D7B0"/>
<organism evidence="2 3">
    <name type="scientific">Extremus antarcticus</name>
    <dbReference type="NCBI Taxonomy" id="702011"/>
    <lineage>
        <taxon>Eukaryota</taxon>
        <taxon>Fungi</taxon>
        <taxon>Dikarya</taxon>
        <taxon>Ascomycota</taxon>
        <taxon>Pezizomycotina</taxon>
        <taxon>Dothideomycetes</taxon>
        <taxon>Dothideomycetidae</taxon>
        <taxon>Mycosphaerellales</taxon>
        <taxon>Extremaceae</taxon>
        <taxon>Extremus</taxon>
    </lineage>
</organism>
<dbReference type="InterPro" id="IPR053143">
    <property type="entry name" value="Arylsulfate_ST"/>
</dbReference>
<dbReference type="SUPFAM" id="SSF50998">
    <property type="entry name" value="Quinoprotein alcohol dehydrogenase-like"/>
    <property type="match status" value="1"/>
</dbReference>
<evidence type="ECO:0000313" key="3">
    <source>
        <dbReference type="Proteomes" id="UP001271007"/>
    </source>
</evidence>
<dbReference type="InterPro" id="IPR039535">
    <property type="entry name" value="ASST-like"/>
</dbReference>
<dbReference type="InterPro" id="IPR011047">
    <property type="entry name" value="Quinoprotein_ADH-like_sf"/>
</dbReference>
<reference evidence="2" key="1">
    <citation type="submission" date="2023-04" db="EMBL/GenBank/DDBJ databases">
        <title>Black Yeasts Isolated from many extreme environments.</title>
        <authorList>
            <person name="Coleine C."/>
            <person name="Stajich J.E."/>
            <person name="Selbmann L."/>
        </authorList>
    </citation>
    <scope>NUCLEOTIDE SEQUENCE</scope>
    <source>
        <strain evidence="2">CCFEE 5312</strain>
    </source>
</reference>
<evidence type="ECO:0008006" key="4">
    <source>
        <dbReference type="Google" id="ProtNLM"/>
    </source>
</evidence>
<dbReference type="PANTHER" id="PTHR35340:SF5">
    <property type="entry name" value="ASST-DOMAIN-CONTAINING PROTEIN"/>
    <property type="match status" value="1"/>
</dbReference>
<keyword evidence="1" id="KW-1133">Transmembrane helix</keyword>
<keyword evidence="3" id="KW-1185">Reference proteome</keyword>
<keyword evidence="1" id="KW-0472">Membrane</keyword>
<evidence type="ECO:0000256" key="1">
    <source>
        <dbReference type="SAM" id="Phobius"/>
    </source>
</evidence>
<protein>
    <recommendedName>
        <fullName evidence="4">ASST-domain-containing protein</fullName>
    </recommendedName>
</protein>
<sequence>MPSFRTQWFSSSSARITIRVLRIIAIVVAVLAAILLLLLFIHRGLLPIVAYFIPQLHTSFLDLAVYGPVPTQKFVSFDLNAPKPWRTCWDKSCDGGNILVGPNGPSVTQAGPVILDTNGELVWMTHDYRTIMNFNIQKYRGEDFITFWTGNKTGGNGQGEMIMLDSNYKVAYRIQAVGEGNKGDIHEFRITDDDTALIAVSNKTQADLRSWPGFRPSDGWLVDGMFQEVDIETGELLFEWRAINHMDPIENYYFDPFGGYFESHPYDYYHLNSIEKDYEGNYLTSSRHFHHLAYIDGRTGEVLWTLGGMSNSFKDLSHGKATEHQWQHNARWVDREQGIVSFMDNGAAGPLHVDAPFSKGTMVQLDLEKMTAKRLHSYVSPSKVRAASQGNLQVMNDDQVLVGWGATAAYTEFTMDGTPLCEVHFSASSMFWFERWKTYRVYRHFGWVGQPEYPPSARIRGDSIYVSWNGATEVVFWELQGSREEEGDDYESLDTIEKQHFEESFVLPTDGDFVRFQVAALDGNRKVLHASDPVAPEGGLGWFAGLATGISVVVGFGLGVWFVLRFWVRRRRREGREGFTWLPTELFWRGDYHYSKL</sequence>
<dbReference type="Proteomes" id="UP001271007">
    <property type="component" value="Unassembled WGS sequence"/>
</dbReference>
<comment type="caution">
    <text evidence="2">The sequence shown here is derived from an EMBL/GenBank/DDBJ whole genome shotgun (WGS) entry which is preliminary data.</text>
</comment>